<reference evidence="2 3" key="1">
    <citation type="journal article" date="2019" name="Front. Microbiol.">
        <title>Genomic Features for Desiccation Tolerance and Sugar Biosynthesis in the Extremophile Gloeocapsopsis sp. UTEX B3054.</title>
        <authorList>
            <person name="Urrejola C."/>
            <person name="Alcorta J."/>
            <person name="Salas L."/>
            <person name="Vasquez M."/>
            <person name="Polz M.F."/>
            <person name="Vicuna R."/>
            <person name="Diez B."/>
        </authorList>
    </citation>
    <scope>NUCLEOTIDE SEQUENCE [LARGE SCALE GENOMIC DNA]</scope>
    <source>
        <strain evidence="2 3">1H9</strain>
    </source>
</reference>
<dbReference type="RefSeq" id="WP_105218236.1">
    <property type="nucleotide sequence ID" value="NZ_CAWNSU010000076.1"/>
</dbReference>
<evidence type="ECO:0000313" key="2">
    <source>
        <dbReference type="EMBL" id="MUL36578.1"/>
    </source>
</evidence>
<name>A0A6N8FTZ0_9CHRO</name>
<evidence type="ECO:0000313" key="3">
    <source>
        <dbReference type="Proteomes" id="UP000441797"/>
    </source>
</evidence>
<dbReference type="CDD" id="cd04301">
    <property type="entry name" value="NAT_SF"/>
    <property type="match status" value="1"/>
</dbReference>
<accession>A0A6N8FTZ0</accession>
<protein>
    <recommendedName>
        <fullName evidence="1">N-acetyltransferase domain-containing protein</fullName>
    </recommendedName>
</protein>
<dbReference type="Proteomes" id="UP000441797">
    <property type="component" value="Unassembled WGS sequence"/>
</dbReference>
<keyword evidence="3" id="KW-1185">Reference proteome</keyword>
<dbReference type="EMBL" id="NAPY01000012">
    <property type="protein sequence ID" value="MUL36578.1"/>
    <property type="molecule type" value="Genomic_DNA"/>
</dbReference>
<dbReference type="SUPFAM" id="SSF55729">
    <property type="entry name" value="Acyl-CoA N-acyltransferases (Nat)"/>
    <property type="match status" value="1"/>
</dbReference>
<gene>
    <name evidence="2" type="ORF">BWI75_09505</name>
</gene>
<proteinExistence type="predicted"/>
<comment type="caution">
    <text evidence="2">The sequence shown here is derived from an EMBL/GenBank/DDBJ whole genome shotgun (WGS) entry which is preliminary data.</text>
</comment>
<organism evidence="2 3">
    <name type="scientific">Gloeocapsopsis dulcis AAB1 = 1H9</name>
    <dbReference type="NCBI Taxonomy" id="1433147"/>
    <lineage>
        <taxon>Bacteria</taxon>
        <taxon>Bacillati</taxon>
        <taxon>Cyanobacteriota</taxon>
        <taxon>Cyanophyceae</taxon>
        <taxon>Oscillatoriophycideae</taxon>
        <taxon>Chroococcales</taxon>
        <taxon>Chroococcaceae</taxon>
        <taxon>Gloeocapsopsis</taxon>
        <taxon>Gloeocapsopsis dulcis</taxon>
    </lineage>
</organism>
<dbReference type="InterPro" id="IPR000182">
    <property type="entry name" value="GNAT_dom"/>
</dbReference>
<dbReference type="Gene3D" id="3.40.630.30">
    <property type="match status" value="1"/>
</dbReference>
<evidence type="ECO:0000259" key="1">
    <source>
        <dbReference type="PROSITE" id="PS51186"/>
    </source>
</evidence>
<dbReference type="PANTHER" id="PTHR43617">
    <property type="entry name" value="L-AMINO ACID N-ACETYLTRANSFERASE"/>
    <property type="match status" value="1"/>
</dbReference>
<dbReference type="PROSITE" id="PS51186">
    <property type="entry name" value="GNAT"/>
    <property type="match status" value="1"/>
</dbReference>
<dbReference type="GO" id="GO:0016747">
    <property type="term" value="F:acyltransferase activity, transferring groups other than amino-acyl groups"/>
    <property type="evidence" value="ECO:0007669"/>
    <property type="project" value="InterPro"/>
</dbReference>
<sequence>MQSHLSPLIFAVGYVDDETPELGIVVLPEYRGKGIGTTLLMHLLQAASVEYKSVSLSVSLDNPALRLYERIGFQRLDASDTSITMFKSLRA</sequence>
<dbReference type="AlphaFoldDB" id="A0A6N8FTZ0"/>
<dbReference type="InterPro" id="IPR050276">
    <property type="entry name" value="MshD_Acetyltransferase"/>
</dbReference>
<dbReference type="Pfam" id="PF13508">
    <property type="entry name" value="Acetyltransf_7"/>
    <property type="match status" value="1"/>
</dbReference>
<dbReference type="InterPro" id="IPR016181">
    <property type="entry name" value="Acyl_CoA_acyltransferase"/>
</dbReference>
<feature type="domain" description="N-acetyltransferase" evidence="1">
    <location>
        <begin position="1"/>
        <end position="90"/>
    </location>
</feature>